<dbReference type="EMBL" id="JRKL02001866">
    <property type="protein sequence ID" value="KAF3961621.1"/>
    <property type="molecule type" value="Genomic_DNA"/>
</dbReference>
<evidence type="ECO:0000313" key="2">
    <source>
        <dbReference type="Proteomes" id="UP000737018"/>
    </source>
</evidence>
<sequence length="98" mass="10686">MSLSPIHLLHLSLTHHSTQIAASLLSLSEGPCILLAAFNLQSLLLLTSAPPPPPPPQVDTSLLNVAEAFSEDQLWAASCLRVRSFYNFTPTAYAIHFY</sequence>
<protein>
    <submittedName>
        <fullName evidence="1">Uncharacterized protein</fullName>
    </submittedName>
</protein>
<comment type="caution">
    <text evidence="1">The sequence shown here is derived from an EMBL/GenBank/DDBJ whole genome shotgun (WGS) entry which is preliminary data.</text>
</comment>
<dbReference type="OrthoDB" id="41532at2759"/>
<reference evidence="1" key="1">
    <citation type="submission" date="2020-03" db="EMBL/GenBank/DDBJ databases">
        <title>Castanea mollissima Vanexum genome sequencing.</title>
        <authorList>
            <person name="Staton M."/>
        </authorList>
    </citation>
    <scope>NUCLEOTIDE SEQUENCE</scope>
    <source>
        <tissue evidence="1">Leaf</tissue>
    </source>
</reference>
<gene>
    <name evidence="1" type="ORF">CMV_013782</name>
</gene>
<proteinExistence type="predicted"/>
<dbReference type="Proteomes" id="UP000737018">
    <property type="component" value="Unassembled WGS sequence"/>
</dbReference>
<dbReference type="AlphaFoldDB" id="A0A8J4RD71"/>
<keyword evidence="2" id="KW-1185">Reference proteome</keyword>
<accession>A0A8J4RD71</accession>
<name>A0A8J4RD71_9ROSI</name>
<organism evidence="1 2">
    <name type="scientific">Castanea mollissima</name>
    <name type="common">Chinese chestnut</name>
    <dbReference type="NCBI Taxonomy" id="60419"/>
    <lineage>
        <taxon>Eukaryota</taxon>
        <taxon>Viridiplantae</taxon>
        <taxon>Streptophyta</taxon>
        <taxon>Embryophyta</taxon>
        <taxon>Tracheophyta</taxon>
        <taxon>Spermatophyta</taxon>
        <taxon>Magnoliopsida</taxon>
        <taxon>eudicotyledons</taxon>
        <taxon>Gunneridae</taxon>
        <taxon>Pentapetalae</taxon>
        <taxon>rosids</taxon>
        <taxon>fabids</taxon>
        <taxon>Fagales</taxon>
        <taxon>Fagaceae</taxon>
        <taxon>Castanea</taxon>
    </lineage>
</organism>
<evidence type="ECO:0000313" key="1">
    <source>
        <dbReference type="EMBL" id="KAF3961621.1"/>
    </source>
</evidence>